<keyword evidence="3 6" id="KW-1133">Transmembrane helix</keyword>
<dbReference type="Proteomes" id="UP000053447">
    <property type="component" value="Unassembled WGS sequence"/>
</dbReference>
<feature type="transmembrane region" description="Helical" evidence="6">
    <location>
        <begin position="13"/>
        <end position="31"/>
    </location>
</feature>
<sequence length="333" mass="39642">MISVEFSQFYKEFYFLFVVGIYVFISEYGRIKNALLAKKWFEGLYPLFSAQFAQVGIKKNDSVRLHNWNPARFISYATGRIYIDYAHIQFIMPMRQNVLSLLKCALKAFFADEPIARDRLYVDMVISDDAFDDFVFAVVNKAIMRWLREKYYHLSFTRVLETPILPETYVVMSESPEIMSALLENDAFIQCITASEFELEYFIVSDQPSKRPKSPDQKYRKTVSFCIRLPLLLHLDRVVSIVTQCITFVDFLADRAHWRSNISQKLKAAREEVNRKLRKLQDEEQLAKISKKKAEKDRLEKERVRNMSFQEQRKYLDKERERKYKKQIKTIRM</sequence>
<dbReference type="RefSeq" id="XP_018230245.1">
    <property type="nucleotide sequence ID" value="XM_018373590.1"/>
</dbReference>
<dbReference type="VEuPathDB" id="FungiDB:T551_01327"/>
<evidence type="ECO:0000256" key="4">
    <source>
        <dbReference type="ARBA" id="ARBA00023136"/>
    </source>
</evidence>
<feature type="coiled-coil region" evidence="5">
    <location>
        <begin position="259"/>
        <end position="302"/>
    </location>
</feature>
<dbReference type="GO" id="GO:0005509">
    <property type="term" value="F:calcium ion binding"/>
    <property type="evidence" value="ECO:0007669"/>
    <property type="project" value="InterPro"/>
</dbReference>
<comment type="caution">
    <text evidence="7">The sequence shown here is derived from an EMBL/GenBank/DDBJ whole genome shotgun (WGS) entry which is preliminary data.</text>
</comment>
<evidence type="ECO:0000256" key="3">
    <source>
        <dbReference type="ARBA" id="ARBA00022989"/>
    </source>
</evidence>
<accession>A0A0W4ZS89</accession>
<dbReference type="Pfam" id="PF07946">
    <property type="entry name" value="CCDC47"/>
    <property type="match status" value="1"/>
</dbReference>
<evidence type="ECO:0000256" key="1">
    <source>
        <dbReference type="ARBA" id="ARBA00004167"/>
    </source>
</evidence>
<dbReference type="GO" id="GO:0016020">
    <property type="term" value="C:membrane"/>
    <property type="evidence" value="ECO:0007669"/>
    <property type="project" value="UniProtKB-SubCell"/>
</dbReference>
<evidence type="ECO:0000313" key="8">
    <source>
        <dbReference type="Proteomes" id="UP000053447"/>
    </source>
</evidence>
<dbReference type="AlphaFoldDB" id="A0A0W4ZS89"/>
<dbReference type="OrthoDB" id="10039147at2759"/>
<evidence type="ECO:0000313" key="7">
    <source>
        <dbReference type="EMBL" id="KTW31255.1"/>
    </source>
</evidence>
<keyword evidence="4 6" id="KW-0472">Membrane</keyword>
<protein>
    <recommendedName>
        <fullName evidence="9">Coiled-coil domain-containing protein 47</fullName>
    </recommendedName>
</protein>
<dbReference type="EMBL" id="LFWA01000005">
    <property type="protein sequence ID" value="KTW31255.1"/>
    <property type="molecule type" value="Genomic_DNA"/>
</dbReference>
<evidence type="ECO:0000256" key="2">
    <source>
        <dbReference type="ARBA" id="ARBA00022692"/>
    </source>
</evidence>
<reference evidence="8" key="1">
    <citation type="journal article" date="2016" name="Nat. Commun.">
        <title>Genome analysis of three Pneumocystis species reveals adaptation mechanisms to life exclusively in mammalian hosts.</title>
        <authorList>
            <person name="Ma L."/>
            <person name="Chen Z."/>
            <person name="Huang D.W."/>
            <person name="Kutty G."/>
            <person name="Ishihara M."/>
            <person name="Wang H."/>
            <person name="Abouelleil A."/>
            <person name="Bishop L."/>
            <person name="Davey E."/>
            <person name="Deng R."/>
            <person name="Deng X."/>
            <person name="Fan L."/>
            <person name="Fantoni G."/>
            <person name="Fitzgerald M."/>
            <person name="Gogineni E."/>
            <person name="Goldberg J.M."/>
            <person name="Handley G."/>
            <person name="Hu X."/>
            <person name="Huber C."/>
            <person name="Jiao X."/>
            <person name="Jones K."/>
            <person name="Levin J.Z."/>
            <person name="Liu Y."/>
            <person name="Macdonald P."/>
            <person name="Melnikov A."/>
            <person name="Raley C."/>
            <person name="Sassi M."/>
            <person name="Sherman B.T."/>
            <person name="Song X."/>
            <person name="Sykes S."/>
            <person name="Tran B."/>
            <person name="Walsh L."/>
            <person name="Xia Y."/>
            <person name="Yang J."/>
            <person name="Young S."/>
            <person name="Zeng Q."/>
            <person name="Zheng X."/>
            <person name="Stephens R."/>
            <person name="Nusbaum C."/>
            <person name="Birren B.W."/>
            <person name="Azadi P."/>
            <person name="Lempicki R.A."/>
            <person name="Cuomo C.A."/>
            <person name="Kovacs J.A."/>
        </authorList>
    </citation>
    <scope>NUCLEOTIDE SEQUENCE [LARGE SCALE GENOMIC DNA]</scope>
    <source>
        <strain evidence="8">RU7</strain>
    </source>
</reference>
<keyword evidence="2 6" id="KW-0812">Transmembrane</keyword>
<gene>
    <name evidence="7" type="ORF">T551_01327</name>
</gene>
<dbReference type="GeneID" id="28939845"/>
<evidence type="ECO:0008006" key="9">
    <source>
        <dbReference type="Google" id="ProtNLM"/>
    </source>
</evidence>
<keyword evidence="8" id="KW-1185">Reference proteome</keyword>
<dbReference type="eggNOG" id="KOG2357">
    <property type="taxonomic scope" value="Eukaryota"/>
</dbReference>
<organism evidence="7 8">
    <name type="scientific">Pneumocystis jirovecii (strain RU7)</name>
    <name type="common">Human pneumocystis pneumonia agent</name>
    <dbReference type="NCBI Taxonomy" id="1408657"/>
    <lineage>
        <taxon>Eukaryota</taxon>
        <taxon>Fungi</taxon>
        <taxon>Dikarya</taxon>
        <taxon>Ascomycota</taxon>
        <taxon>Taphrinomycotina</taxon>
        <taxon>Pneumocystomycetes</taxon>
        <taxon>Pneumocystaceae</taxon>
        <taxon>Pneumocystis</taxon>
    </lineage>
</organism>
<name>A0A0W4ZS89_PNEJ7</name>
<comment type="subcellular location">
    <subcellularLocation>
        <location evidence="1">Membrane</location>
        <topology evidence="1">Single-pass membrane protein</topology>
    </subcellularLocation>
</comment>
<dbReference type="STRING" id="1408657.A0A0W4ZS89"/>
<keyword evidence="5" id="KW-0175">Coiled coil</keyword>
<dbReference type="PANTHER" id="PTHR12883">
    <property type="entry name" value="ADIPOCYTE-SPECIFIC PROTEIN 4-RELATED"/>
    <property type="match status" value="1"/>
</dbReference>
<dbReference type="PANTHER" id="PTHR12883:SF0">
    <property type="entry name" value="PAT COMPLEX SUBUNIT CCDC47"/>
    <property type="match status" value="1"/>
</dbReference>
<dbReference type="InterPro" id="IPR012879">
    <property type="entry name" value="CCDC47"/>
</dbReference>
<evidence type="ECO:0000256" key="5">
    <source>
        <dbReference type="SAM" id="Coils"/>
    </source>
</evidence>
<proteinExistence type="predicted"/>
<dbReference type="GO" id="GO:0032469">
    <property type="term" value="P:endoplasmic reticulum calcium ion homeostasis"/>
    <property type="evidence" value="ECO:0007669"/>
    <property type="project" value="InterPro"/>
</dbReference>
<dbReference type="GO" id="GO:0005783">
    <property type="term" value="C:endoplasmic reticulum"/>
    <property type="evidence" value="ECO:0007669"/>
    <property type="project" value="InterPro"/>
</dbReference>
<evidence type="ECO:0000256" key="6">
    <source>
        <dbReference type="SAM" id="Phobius"/>
    </source>
</evidence>